<name>A0AAV2QBT3_MEGNR</name>
<protein>
    <submittedName>
        <fullName evidence="1">Uncharacterized protein</fullName>
    </submittedName>
</protein>
<evidence type="ECO:0000313" key="2">
    <source>
        <dbReference type="Proteomes" id="UP001497623"/>
    </source>
</evidence>
<accession>A0AAV2QBT3</accession>
<dbReference type="EMBL" id="CAXKWB010004532">
    <property type="protein sequence ID" value="CAL4074035.1"/>
    <property type="molecule type" value="Genomic_DNA"/>
</dbReference>
<keyword evidence="2" id="KW-1185">Reference proteome</keyword>
<evidence type="ECO:0000313" key="1">
    <source>
        <dbReference type="EMBL" id="CAL4074035.1"/>
    </source>
</evidence>
<proteinExistence type="predicted"/>
<reference evidence="1 2" key="1">
    <citation type="submission" date="2024-05" db="EMBL/GenBank/DDBJ databases">
        <authorList>
            <person name="Wallberg A."/>
        </authorList>
    </citation>
    <scope>NUCLEOTIDE SEQUENCE [LARGE SCALE GENOMIC DNA]</scope>
</reference>
<gene>
    <name evidence="1" type="ORF">MNOR_LOCUS9388</name>
</gene>
<sequence length="154" mass="16555">MLSTPAWFCCSVFSRLDSSESTVLSFTSSHIFTPFISSSKSSKGFIILENVSSPTSNLNISTSRSFSFLIAMEASLFDTKLLPGSGPLDKVSASMDSLLGKKFSSGSNALENLSASIHCLFDVEKQLLPESSELDNLSASVHSKFEFSIFPGCV</sequence>
<organism evidence="1 2">
    <name type="scientific">Meganyctiphanes norvegica</name>
    <name type="common">Northern krill</name>
    <name type="synonym">Thysanopoda norvegica</name>
    <dbReference type="NCBI Taxonomy" id="48144"/>
    <lineage>
        <taxon>Eukaryota</taxon>
        <taxon>Metazoa</taxon>
        <taxon>Ecdysozoa</taxon>
        <taxon>Arthropoda</taxon>
        <taxon>Crustacea</taxon>
        <taxon>Multicrustacea</taxon>
        <taxon>Malacostraca</taxon>
        <taxon>Eumalacostraca</taxon>
        <taxon>Eucarida</taxon>
        <taxon>Euphausiacea</taxon>
        <taxon>Euphausiidae</taxon>
        <taxon>Meganyctiphanes</taxon>
    </lineage>
</organism>
<dbReference type="AlphaFoldDB" id="A0AAV2QBT3"/>
<dbReference type="Proteomes" id="UP001497623">
    <property type="component" value="Unassembled WGS sequence"/>
</dbReference>
<comment type="caution">
    <text evidence="1">The sequence shown here is derived from an EMBL/GenBank/DDBJ whole genome shotgun (WGS) entry which is preliminary data.</text>
</comment>